<proteinExistence type="predicted"/>
<organism evidence="2 3">
    <name type="scientific">Deinococcus arenae</name>
    <dbReference type="NCBI Taxonomy" id="1452751"/>
    <lineage>
        <taxon>Bacteria</taxon>
        <taxon>Thermotogati</taxon>
        <taxon>Deinococcota</taxon>
        <taxon>Deinococci</taxon>
        <taxon>Deinococcales</taxon>
        <taxon>Deinococcaceae</taxon>
        <taxon>Deinococcus</taxon>
    </lineage>
</organism>
<accession>A0A8H9L7U2</accession>
<dbReference type="RefSeq" id="WP_189062814.1">
    <property type="nucleotide sequence ID" value="NZ_BMQG01000024.1"/>
</dbReference>
<name>A0A8H9L7U2_9DEIO</name>
<feature type="region of interest" description="Disordered" evidence="1">
    <location>
        <begin position="144"/>
        <end position="165"/>
    </location>
</feature>
<evidence type="ECO:0000313" key="2">
    <source>
        <dbReference type="EMBL" id="GGM57960.1"/>
    </source>
</evidence>
<evidence type="ECO:0000256" key="1">
    <source>
        <dbReference type="SAM" id="MobiDB-lite"/>
    </source>
</evidence>
<protein>
    <submittedName>
        <fullName evidence="2">Uncharacterized protein</fullName>
    </submittedName>
</protein>
<dbReference type="EMBL" id="BMQG01000024">
    <property type="protein sequence ID" value="GGM57960.1"/>
    <property type="molecule type" value="Genomic_DNA"/>
</dbReference>
<feature type="compositionally biased region" description="Low complexity" evidence="1">
    <location>
        <begin position="154"/>
        <end position="165"/>
    </location>
</feature>
<reference evidence="3" key="1">
    <citation type="journal article" date="2019" name="Int. J. Syst. Evol. Microbiol.">
        <title>The Global Catalogue of Microorganisms (GCM) 10K type strain sequencing project: providing services to taxonomists for standard genome sequencing and annotation.</title>
        <authorList>
            <consortium name="The Broad Institute Genomics Platform"/>
            <consortium name="The Broad Institute Genome Sequencing Center for Infectious Disease"/>
            <person name="Wu L."/>
            <person name="Ma J."/>
        </authorList>
    </citation>
    <scope>NUCLEOTIDE SEQUENCE [LARGE SCALE GENOMIC DNA]</scope>
    <source>
        <strain evidence="3">JCM 31047</strain>
    </source>
</reference>
<evidence type="ECO:0000313" key="3">
    <source>
        <dbReference type="Proteomes" id="UP000600547"/>
    </source>
</evidence>
<dbReference type="AlphaFoldDB" id="A0A8H9L7U2"/>
<comment type="caution">
    <text evidence="2">The sequence shown here is derived from an EMBL/GenBank/DDBJ whole genome shotgun (WGS) entry which is preliminary data.</text>
</comment>
<dbReference type="Proteomes" id="UP000600547">
    <property type="component" value="Unassembled WGS sequence"/>
</dbReference>
<keyword evidence="3" id="KW-1185">Reference proteome</keyword>
<sequence>MTAAPSLHAPDPVDRDVPEGTVIHVPAGTDLRVNGVRVPYTANVNHTPHIMDGSADHLAVHLHDWVGRLEFTDAAGHTTTTFAYPRKLHPDPDRAFAALARMADDLRDLDHTLTFPQALQVSSEGLSLLPGHAELERAAQEADQLTRRWSRQPRSSSTSRARVVRGGAVPDRVDWTATFDRWARGAPGDHVARDLTPGEPPPGAAALRVLWTALLGAAQHAGHAPVTAAARRALATLPDVPGRPSQDAISVAAEAASQRLHKTVRRATGRPTGAAVMPDLYERWVQVQVLRATGAVHGTFTADSQGRWTGVFRGPDVQVTLNPKLGFRGVGAAHQQFTPDLLIETGERATVLDVKYRDLTRLGTPQQRELNTQLLTYMGATHAALGIVAWPDPRGAPDQRTAMPGGRAHLLRLNAHPLTPPAAFTAALLQHLRGTP</sequence>
<gene>
    <name evidence="2" type="ORF">GCM10008956_36950</name>
</gene>